<evidence type="ECO:0000313" key="3">
    <source>
        <dbReference type="EMBL" id="ELU36635.1"/>
    </source>
</evidence>
<dbReference type="Proteomes" id="UP000011668">
    <property type="component" value="Unassembled WGS sequence"/>
</dbReference>
<protein>
    <recommendedName>
        <fullName evidence="5">Transmembrane protein</fullName>
    </recommendedName>
</protein>
<feature type="transmembrane region" description="Helical" evidence="2">
    <location>
        <begin position="288"/>
        <end position="309"/>
    </location>
</feature>
<sequence>MAPVPQGMPHYLPSDRATRAVVWWFVRGLLRLHGSSRIVYIWRYIKKEFARDKEPRHSNLMLVETFQHSPQLRSNLCAILLSALGYVLIGRDIHIYISIVIEHFVHPLLVIPRFLFTYEAKSQGSWLLPIILLMALVARRGPAPRVYHIWVGSRDLCLLFPSPFVALTDGSTFPASLVYSDSFPGSTDFHLRFKPYCRFWLYSTNRKNSSIRILLLFNMQAHSRLGHKFIPNKMHDVGLGHHHRSRLLVRIPNTHPLIIDTPSSNNTPIIPYLAVRGPPNEQGTMTPIILVGICLAGATCVILAISLVIRQQRKKASARTARTMERGVEAAKQSNEYQVQWRRSMSFNASHDTHVVNAVYGEKSRSSFESSDYHALSSNQIKVVNRAVITNSVISPVPKAALTSRMHPNLKAIDIQRANNPHAATRDYSSLVAPLPPAMFPTTPSSINTFYGPAIVRAHAEQNLPHSSAMRALAVAAGIATTPTSPTFEIHQQADKGEVELPIRFSPLRKSTFGDGMKLGQHLGLRTSRENEREGVMSVQSANPQDHISPISQDGSSIRNVPSRPGTAGTFGQPLGSGFSFGSRVPYRTHRHAASSLSMADVKSVRISYASGQSSPGLAASFARSHSPHGSFSHSHGRTDSVASGTSNVITRKVQTVFPPLLPDELVLAVGDKVSIRVYPTVHYRCSDDP</sequence>
<name>L8WF89_THACA</name>
<feature type="region of interest" description="Disordered" evidence="1">
    <location>
        <begin position="538"/>
        <end position="575"/>
    </location>
</feature>
<keyword evidence="2" id="KW-0472">Membrane</keyword>
<keyword evidence="2" id="KW-0812">Transmembrane</keyword>
<evidence type="ECO:0000256" key="1">
    <source>
        <dbReference type="SAM" id="MobiDB-lite"/>
    </source>
</evidence>
<keyword evidence="2" id="KW-1133">Transmembrane helix</keyword>
<organism evidence="3 4">
    <name type="scientific">Thanatephorus cucumeris (strain AG1-IA)</name>
    <name type="common">Rice sheath blight fungus</name>
    <name type="synonym">Rhizoctonia solani</name>
    <dbReference type="NCBI Taxonomy" id="983506"/>
    <lineage>
        <taxon>Eukaryota</taxon>
        <taxon>Fungi</taxon>
        <taxon>Dikarya</taxon>
        <taxon>Basidiomycota</taxon>
        <taxon>Agaricomycotina</taxon>
        <taxon>Agaricomycetes</taxon>
        <taxon>Cantharellales</taxon>
        <taxon>Ceratobasidiaceae</taxon>
        <taxon>Rhizoctonia</taxon>
        <taxon>Rhizoctonia solani AG-1</taxon>
    </lineage>
</organism>
<dbReference type="STRING" id="983506.L8WF89"/>
<accession>L8WF89</accession>
<comment type="caution">
    <text evidence="3">The sequence shown here is derived from an EMBL/GenBank/DDBJ whole genome shotgun (WGS) entry which is preliminary data.</text>
</comment>
<keyword evidence="4" id="KW-1185">Reference proteome</keyword>
<evidence type="ECO:0008006" key="5">
    <source>
        <dbReference type="Google" id="ProtNLM"/>
    </source>
</evidence>
<gene>
    <name evidence="3" type="ORF">AG1IA_09338</name>
</gene>
<dbReference type="EMBL" id="AFRT01003179">
    <property type="protein sequence ID" value="ELU36635.1"/>
    <property type="molecule type" value="Genomic_DNA"/>
</dbReference>
<feature type="compositionally biased region" description="Polar residues" evidence="1">
    <location>
        <begin position="538"/>
        <end position="560"/>
    </location>
</feature>
<dbReference type="AlphaFoldDB" id="L8WF89"/>
<feature type="region of interest" description="Disordered" evidence="1">
    <location>
        <begin position="617"/>
        <end position="643"/>
    </location>
</feature>
<evidence type="ECO:0000313" key="4">
    <source>
        <dbReference type="Proteomes" id="UP000011668"/>
    </source>
</evidence>
<reference evidence="3 4" key="1">
    <citation type="journal article" date="2013" name="Nat. Commun.">
        <title>The evolution and pathogenic mechanisms of the rice sheath blight pathogen.</title>
        <authorList>
            <person name="Zheng A."/>
            <person name="Lin R."/>
            <person name="Xu L."/>
            <person name="Qin P."/>
            <person name="Tang C."/>
            <person name="Ai P."/>
            <person name="Zhang D."/>
            <person name="Liu Y."/>
            <person name="Sun Z."/>
            <person name="Feng H."/>
            <person name="Wang Y."/>
            <person name="Chen Y."/>
            <person name="Liang X."/>
            <person name="Fu R."/>
            <person name="Li Q."/>
            <person name="Zhang J."/>
            <person name="Yu X."/>
            <person name="Xie Z."/>
            <person name="Ding L."/>
            <person name="Guan P."/>
            <person name="Tang J."/>
            <person name="Liang Y."/>
            <person name="Wang S."/>
            <person name="Deng Q."/>
            <person name="Li S."/>
            <person name="Zhu J."/>
            <person name="Wang L."/>
            <person name="Liu H."/>
            <person name="Li P."/>
        </authorList>
    </citation>
    <scope>NUCLEOTIDE SEQUENCE [LARGE SCALE GENOMIC DNA]</scope>
    <source>
        <strain evidence="4">AG-1 IA</strain>
    </source>
</reference>
<proteinExistence type="predicted"/>
<dbReference type="OrthoDB" id="5340910at2759"/>
<dbReference type="HOGENOM" id="CLU_399110_0_0_1"/>
<evidence type="ECO:0000256" key="2">
    <source>
        <dbReference type="SAM" id="Phobius"/>
    </source>
</evidence>